<keyword evidence="3 9" id="KW-0812">Transmembrane</keyword>
<evidence type="ECO:0000313" key="10">
    <source>
        <dbReference type="EMBL" id="CAH2058491.1"/>
    </source>
</evidence>
<feature type="transmembrane region" description="Helical" evidence="9">
    <location>
        <begin position="172"/>
        <end position="192"/>
    </location>
</feature>
<keyword evidence="7" id="KW-0675">Receptor</keyword>
<keyword evidence="6 9" id="KW-0472">Membrane</keyword>
<keyword evidence="4" id="KW-0552">Olfaction</keyword>
<evidence type="ECO:0000256" key="6">
    <source>
        <dbReference type="ARBA" id="ARBA00023136"/>
    </source>
</evidence>
<evidence type="ECO:0000256" key="8">
    <source>
        <dbReference type="ARBA" id="ARBA00023224"/>
    </source>
</evidence>
<dbReference type="PANTHER" id="PTHR21137">
    <property type="entry name" value="ODORANT RECEPTOR"/>
    <property type="match status" value="1"/>
</dbReference>
<evidence type="ECO:0000313" key="11">
    <source>
        <dbReference type="Proteomes" id="UP000837857"/>
    </source>
</evidence>
<sequence>MSEDTLLFDKSLGRIAFLFRYGGLSLESKGRTTVQTVKTRLLYLFNSSWLNIDLAGGIYWFIDGMMHGKSFVGLTYIAPCIALSLMANLKSLFLIFNEHRIEELTESLRSLERMESAVRVKEKDEIVANERRFLSYVINMLNILNVVLVFTFSVSPLVLMLIKYLKTNEVELILPFLIIYPFNSYDIHYWPFVYMHQFWSECVVILDICSADYLFFTCCSYIKIQFRLLQYDFENIIPENSGTGITQSEDKEYKKKFVELIRRHHMSIRATSLLEAVYSKPTLYNFVSSSMLICLTGFNVMAIEDVALIVTFLVFLFMSLLQIFFLCFFGDMLMRSSMGVSNAVYNSRWYSADPGIAKSLLIVLTRAQKPCKLTAMGFADVNLMAFTSVLSTSWSYFCLLNTMYTPSI</sequence>
<keyword evidence="2" id="KW-0716">Sensory transduction</keyword>
<accession>A0ABN8IM74</accession>
<evidence type="ECO:0000256" key="5">
    <source>
        <dbReference type="ARBA" id="ARBA00022989"/>
    </source>
</evidence>
<feature type="transmembrane region" description="Helical" evidence="9">
    <location>
        <begin position="309"/>
        <end position="329"/>
    </location>
</feature>
<feature type="transmembrane region" description="Helical" evidence="9">
    <location>
        <begin position="74"/>
        <end position="96"/>
    </location>
</feature>
<keyword evidence="5 9" id="KW-1133">Transmembrane helix</keyword>
<protein>
    <recommendedName>
        <fullName evidence="12">Odorant receptor</fullName>
    </recommendedName>
</protein>
<evidence type="ECO:0000256" key="7">
    <source>
        <dbReference type="ARBA" id="ARBA00023170"/>
    </source>
</evidence>
<evidence type="ECO:0000256" key="9">
    <source>
        <dbReference type="SAM" id="Phobius"/>
    </source>
</evidence>
<dbReference type="Proteomes" id="UP000837857">
    <property type="component" value="Chromosome 25"/>
</dbReference>
<evidence type="ECO:0000256" key="4">
    <source>
        <dbReference type="ARBA" id="ARBA00022725"/>
    </source>
</evidence>
<proteinExistence type="predicted"/>
<name>A0ABN8IM74_9NEOP</name>
<comment type="subcellular location">
    <subcellularLocation>
        <location evidence="1">Membrane</location>
        <topology evidence="1">Multi-pass membrane protein</topology>
    </subcellularLocation>
</comment>
<reference evidence="10" key="1">
    <citation type="submission" date="2022-03" db="EMBL/GenBank/DDBJ databases">
        <authorList>
            <person name="Martin H S."/>
        </authorList>
    </citation>
    <scope>NUCLEOTIDE SEQUENCE</scope>
</reference>
<feature type="transmembrane region" description="Helical" evidence="9">
    <location>
        <begin position="283"/>
        <end position="303"/>
    </location>
</feature>
<dbReference type="InterPro" id="IPR004117">
    <property type="entry name" value="7tm6_olfct_rcpt"/>
</dbReference>
<evidence type="ECO:0000256" key="1">
    <source>
        <dbReference type="ARBA" id="ARBA00004141"/>
    </source>
</evidence>
<evidence type="ECO:0008006" key="12">
    <source>
        <dbReference type="Google" id="ProtNLM"/>
    </source>
</evidence>
<dbReference type="Pfam" id="PF02949">
    <property type="entry name" value="7tm_6"/>
    <property type="match status" value="1"/>
</dbReference>
<feature type="non-terminal residue" evidence="10">
    <location>
        <position position="408"/>
    </location>
</feature>
<evidence type="ECO:0000256" key="2">
    <source>
        <dbReference type="ARBA" id="ARBA00022606"/>
    </source>
</evidence>
<dbReference type="PANTHER" id="PTHR21137:SF44">
    <property type="entry name" value="ODORANT RECEPTOR 13A-RELATED"/>
    <property type="match status" value="1"/>
</dbReference>
<feature type="transmembrane region" description="Helical" evidence="9">
    <location>
        <begin position="143"/>
        <end position="165"/>
    </location>
</feature>
<keyword evidence="8" id="KW-0807">Transducer</keyword>
<gene>
    <name evidence="10" type="ORF">IPOD504_LOCUS10615</name>
</gene>
<organism evidence="10 11">
    <name type="scientific">Iphiclides podalirius</name>
    <name type="common">scarce swallowtail</name>
    <dbReference type="NCBI Taxonomy" id="110791"/>
    <lineage>
        <taxon>Eukaryota</taxon>
        <taxon>Metazoa</taxon>
        <taxon>Ecdysozoa</taxon>
        <taxon>Arthropoda</taxon>
        <taxon>Hexapoda</taxon>
        <taxon>Insecta</taxon>
        <taxon>Pterygota</taxon>
        <taxon>Neoptera</taxon>
        <taxon>Endopterygota</taxon>
        <taxon>Lepidoptera</taxon>
        <taxon>Glossata</taxon>
        <taxon>Ditrysia</taxon>
        <taxon>Papilionoidea</taxon>
        <taxon>Papilionidae</taxon>
        <taxon>Papilioninae</taxon>
        <taxon>Iphiclides</taxon>
    </lineage>
</organism>
<dbReference type="EMBL" id="OW152837">
    <property type="protein sequence ID" value="CAH2058491.1"/>
    <property type="molecule type" value="Genomic_DNA"/>
</dbReference>
<evidence type="ECO:0000256" key="3">
    <source>
        <dbReference type="ARBA" id="ARBA00022692"/>
    </source>
</evidence>
<keyword evidence="11" id="KW-1185">Reference proteome</keyword>
<feature type="transmembrane region" description="Helical" evidence="9">
    <location>
        <begin position="41"/>
        <end position="62"/>
    </location>
</feature>